<keyword evidence="3" id="KW-1185">Reference proteome</keyword>
<dbReference type="AlphaFoldDB" id="A0A3P7SD77"/>
<name>A0A3P7SD77_HAEPC</name>
<gene>
    <name evidence="2" type="ORF">HPLM_LOCUS588</name>
</gene>
<protein>
    <submittedName>
        <fullName evidence="2">Uncharacterized protein</fullName>
    </submittedName>
</protein>
<keyword evidence="1" id="KW-1133">Transmembrane helix</keyword>
<dbReference type="EMBL" id="UZAF01000455">
    <property type="protein sequence ID" value="VDO05806.1"/>
    <property type="molecule type" value="Genomic_DNA"/>
</dbReference>
<evidence type="ECO:0000313" key="2">
    <source>
        <dbReference type="EMBL" id="VDO05806.1"/>
    </source>
</evidence>
<dbReference type="Proteomes" id="UP000268014">
    <property type="component" value="Unassembled WGS sequence"/>
</dbReference>
<accession>A0A3P7SD77</accession>
<evidence type="ECO:0000256" key="1">
    <source>
        <dbReference type="SAM" id="Phobius"/>
    </source>
</evidence>
<dbReference type="OrthoDB" id="5818751at2759"/>
<evidence type="ECO:0000313" key="3">
    <source>
        <dbReference type="Proteomes" id="UP000268014"/>
    </source>
</evidence>
<keyword evidence="1" id="KW-0812">Transmembrane</keyword>
<dbReference type="STRING" id="6290.A0A3P7SD77"/>
<keyword evidence="1" id="KW-0472">Membrane</keyword>
<organism evidence="2 3">
    <name type="scientific">Haemonchus placei</name>
    <name type="common">Barber's pole worm</name>
    <dbReference type="NCBI Taxonomy" id="6290"/>
    <lineage>
        <taxon>Eukaryota</taxon>
        <taxon>Metazoa</taxon>
        <taxon>Ecdysozoa</taxon>
        <taxon>Nematoda</taxon>
        <taxon>Chromadorea</taxon>
        <taxon>Rhabditida</taxon>
        <taxon>Rhabditina</taxon>
        <taxon>Rhabditomorpha</taxon>
        <taxon>Strongyloidea</taxon>
        <taxon>Trichostrongylidae</taxon>
        <taxon>Haemonchus</taxon>
    </lineage>
</organism>
<feature type="transmembrane region" description="Helical" evidence="1">
    <location>
        <begin position="256"/>
        <end position="278"/>
    </location>
</feature>
<sequence length="285" mass="32939">MFRYSYFIQIPQWVRDINEDRGYHGHDIIGYHYYTYKKVIRWCTYVTHGFLDSKSSFQPLPFLNETEIEQFPALVYMIARTPTYFTGNITSRVSDFGPDATLMCTKVYNQTELTEISLPDSNCGINILYFSNQYLIGLFHWIRTALMYTGVRPVHLSAPLPASMSVVLYKRLPFLDESQCQQMFLIHQYSYSIQFQDYTPRAVWELIDILLPNATEECPPLQDTMWFSVATPLTELQMIYFSGEHDLVKLEHKQSYVLVGLTGGIAVIALAMSIFWGLNGSAFAN</sequence>
<proteinExistence type="predicted"/>
<reference evidence="2 3" key="1">
    <citation type="submission" date="2018-11" db="EMBL/GenBank/DDBJ databases">
        <authorList>
            <consortium name="Pathogen Informatics"/>
        </authorList>
    </citation>
    <scope>NUCLEOTIDE SEQUENCE [LARGE SCALE GENOMIC DNA]</scope>
    <source>
        <strain evidence="2 3">MHpl1</strain>
    </source>
</reference>